<comment type="caution">
    <text evidence="4">The sequence shown here is derived from an EMBL/GenBank/DDBJ whole genome shotgun (WGS) entry which is preliminary data.</text>
</comment>
<dbReference type="InterPro" id="IPR011989">
    <property type="entry name" value="ARM-like"/>
</dbReference>
<dbReference type="PANTHER" id="PTHR23316">
    <property type="entry name" value="IMPORTIN ALPHA"/>
    <property type="match status" value="1"/>
</dbReference>
<keyword evidence="2" id="KW-0813">Transport</keyword>
<organism evidence="4 5">
    <name type="scientific">Choanephora cucurbitarum</name>
    <dbReference type="NCBI Taxonomy" id="101091"/>
    <lineage>
        <taxon>Eukaryota</taxon>
        <taxon>Fungi</taxon>
        <taxon>Fungi incertae sedis</taxon>
        <taxon>Mucoromycota</taxon>
        <taxon>Mucoromycotina</taxon>
        <taxon>Mucoromycetes</taxon>
        <taxon>Mucorales</taxon>
        <taxon>Mucorineae</taxon>
        <taxon>Choanephoraceae</taxon>
        <taxon>Choanephoroideae</taxon>
        <taxon>Choanephora</taxon>
    </lineage>
</organism>
<dbReference type="Proteomes" id="UP000093000">
    <property type="component" value="Unassembled WGS sequence"/>
</dbReference>
<evidence type="ECO:0000313" key="5">
    <source>
        <dbReference type="Proteomes" id="UP000093000"/>
    </source>
</evidence>
<dbReference type="SUPFAM" id="SSF48371">
    <property type="entry name" value="ARM repeat"/>
    <property type="match status" value="1"/>
</dbReference>
<dbReference type="OrthoDB" id="29145at2759"/>
<dbReference type="STRING" id="101091.A0A1C7N689"/>
<dbReference type="InterPro" id="IPR000225">
    <property type="entry name" value="Armadillo"/>
</dbReference>
<comment type="similarity">
    <text evidence="1">Belongs to the importin alpha family.</text>
</comment>
<dbReference type="Gene3D" id="1.25.10.10">
    <property type="entry name" value="Leucine-rich Repeat Variant"/>
    <property type="match status" value="1"/>
</dbReference>
<evidence type="ECO:0000256" key="2">
    <source>
        <dbReference type="ARBA" id="ARBA00022448"/>
    </source>
</evidence>
<proteinExistence type="inferred from homology"/>
<protein>
    <submittedName>
        <fullName evidence="4">Importin subunit alpha-3</fullName>
    </submittedName>
</protein>
<reference evidence="4 5" key="1">
    <citation type="submission" date="2016-03" db="EMBL/GenBank/DDBJ databases">
        <title>Choanephora cucurbitarum.</title>
        <authorList>
            <person name="Min B."/>
            <person name="Park H."/>
            <person name="Park J.-H."/>
            <person name="Shin H.-D."/>
            <person name="Choi I.-G."/>
        </authorList>
    </citation>
    <scope>NUCLEOTIDE SEQUENCE [LARGE SCALE GENOMIC DNA]</scope>
    <source>
        <strain evidence="4 5">KUS-F28377</strain>
    </source>
</reference>
<keyword evidence="5" id="KW-1185">Reference proteome</keyword>
<dbReference type="EMBL" id="LUGH01000496">
    <property type="protein sequence ID" value="OBZ84557.1"/>
    <property type="molecule type" value="Genomic_DNA"/>
</dbReference>
<dbReference type="AlphaFoldDB" id="A0A1C7N689"/>
<evidence type="ECO:0000256" key="3">
    <source>
        <dbReference type="ARBA" id="ARBA00022927"/>
    </source>
</evidence>
<dbReference type="Pfam" id="PF00514">
    <property type="entry name" value="Arm"/>
    <property type="match status" value="1"/>
</dbReference>
<dbReference type="SMART" id="SM00185">
    <property type="entry name" value="ARM"/>
    <property type="match status" value="4"/>
</dbReference>
<dbReference type="GO" id="GO:0015031">
    <property type="term" value="P:protein transport"/>
    <property type="evidence" value="ECO:0007669"/>
    <property type="project" value="UniProtKB-KW"/>
</dbReference>
<sequence>MTIDVFEPTPAEDDALLEISRKLSNVSIYKLPTQGGSVDKDSLPTIKYLLHSTEPDQIKQSIRLLRRYLTQGHSDESSVNDILLLDILPRIKELLNTNLGNSIKFECAWIVTNIAAGNTEQTNAVIEAGFVDVLLECIASKRSRLDVKAQAAWALGNVAGEAPSYREELMRKGFTHSIVTVLNSIYEEAYDESTYSQYDQGKMRFADEEDYSNVEALLWALSNMSRGGFRVAEYFRHYLPMFEVFSKYIVFDYPKLEIEVCWGLSRILYNMHDVAEFHRLNHISDDLCERLSHLLYHGVPKVVVPAIRTVVNITSGPNNSVVGLLRTPILASITRLLEPQAPNEIRKDAYLVISNLAAGNEEMIKHVIDHDVVMSNVVAHITVPGHIFDDNTKRWTPTISHAYYYRNDEWKVTKEALWIVFNLISLGTDNTVWDLLSKYPKLPESLAKMFNFIELPLDVCEKAIECMISLVQRSNKWMDKRFPHGKNPYVRSLLEGGLPNALPCVQKELGSKSSTVMDLCQKLEKLLVASEEDVVQTASLIDVANAFGLPTIIEIKAKSNKRRVIRGLEDGDVRLIENAVGNLCI</sequence>
<dbReference type="InterPro" id="IPR016024">
    <property type="entry name" value="ARM-type_fold"/>
</dbReference>
<name>A0A1C7N689_9FUNG</name>
<dbReference type="InParanoid" id="A0A1C7N689"/>
<accession>A0A1C7N689</accession>
<evidence type="ECO:0000313" key="4">
    <source>
        <dbReference type="EMBL" id="OBZ84557.1"/>
    </source>
</evidence>
<gene>
    <name evidence="4" type="primary">IMPA3</name>
    <name evidence="4" type="ORF">A0J61_07392</name>
</gene>
<keyword evidence="3" id="KW-0653">Protein transport</keyword>
<evidence type="ECO:0000256" key="1">
    <source>
        <dbReference type="ARBA" id="ARBA00010394"/>
    </source>
</evidence>